<dbReference type="Proteomes" id="UP001054902">
    <property type="component" value="Unassembled WGS sequence"/>
</dbReference>
<feature type="region of interest" description="Disordered" evidence="1">
    <location>
        <begin position="172"/>
        <end position="202"/>
    </location>
</feature>
<evidence type="ECO:0000256" key="2">
    <source>
        <dbReference type="SAM" id="SignalP"/>
    </source>
</evidence>
<feature type="signal peptide" evidence="2">
    <location>
        <begin position="1"/>
        <end position="18"/>
    </location>
</feature>
<gene>
    <name evidence="3" type="ORF">CTEN210_11362</name>
</gene>
<protein>
    <submittedName>
        <fullName evidence="3">Uncharacterized protein</fullName>
    </submittedName>
</protein>
<name>A0AAD3H982_9STRA</name>
<feature type="chain" id="PRO_5042047243" evidence="2">
    <location>
        <begin position="19"/>
        <end position="268"/>
    </location>
</feature>
<evidence type="ECO:0000313" key="3">
    <source>
        <dbReference type="EMBL" id="GFH54886.1"/>
    </source>
</evidence>
<keyword evidence="4" id="KW-1185">Reference proteome</keyword>
<feature type="compositionally biased region" description="Basic residues" evidence="1">
    <location>
        <begin position="180"/>
        <end position="190"/>
    </location>
</feature>
<organism evidence="3 4">
    <name type="scientific">Chaetoceros tenuissimus</name>
    <dbReference type="NCBI Taxonomy" id="426638"/>
    <lineage>
        <taxon>Eukaryota</taxon>
        <taxon>Sar</taxon>
        <taxon>Stramenopiles</taxon>
        <taxon>Ochrophyta</taxon>
        <taxon>Bacillariophyta</taxon>
        <taxon>Coscinodiscophyceae</taxon>
        <taxon>Chaetocerotophycidae</taxon>
        <taxon>Chaetocerotales</taxon>
        <taxon>Chaetocerotaceae</taxon>
        <taxon>Chaetoceros</taxon>
    </lineage>
</organism>
<comment type="caution">
    <text evidence="3">The sequence shown here is derived from an EMBL/GenBank/DDBJ whole genome shotgun (WGS) entry which is preliminary data.</text>
</comment>
<sequence>MKLTSFILLCGISSLAAGFTLPTSIRTNTNSIAYTNICTNLSAKGKLETPQNEFSRPIKVDNVLGQRKRDHNIEISAKEEELEGLAKRFSLSKIQKLSAELSLCRDNIDRGADSVQVKGEIFATVIQTCVRTNEDFEVDLEFEMFSVVKAFGVRSDYDEDLGGLTQADLEGALNAGGGSNRRKKHKKRGRKNDVNMRDGGNLDDMRMKEIEDLLQEFDLEEDIVEDENIFGLDGVLDIGELVAQTFRLKLDPYPKKPGSEPVSYSITG</sequence>
<keyword evidence="2" id="KW-0732">Signal</keyword>
<accession>A0AAD3H982</accession>
<dbReference type="EMBL" id="BLLK01000047">
    <property type="protein sequence ID" value="GFH54886.1"/>
    <property type="molecule type" value="Genomic_DNA"/>
</dbReference>
<evidence type="ECO:0000256" key="1">
    <source>
        <dbReference type="SAM" id="MobiDB-lite"/>
    </source>
</evidence>
<reference evidence="3 4" key="1">
    <citation type="journal article" date="2021" name="Sci. Rep.">
        <title>The genome of the diatom Chaetoceros tenuissimus carries an ancient integrated fragment of an extant virus.</title>
        <authorList>
            <person name="Hongo Y."/>
            <person name="Kimura K."/>
            <person name="Takaki Y."/>
            <person name="Yoshida Y."/>
            <person name="Baba S."/>
            <person name="Kobayashi G."/>
            <person name="Nagasaki K."/>
            <person name="Hano T."/>
            <person name="Tomaru Y."/>
        </authorList>
    </citation>
    <scope>NUCLEOTIDE SEQUENCE [LARGE SCALE GENOMIC DNA]</scope>
    <source>
        <strain evidence="3 4">NIES-3715</strain>
    </source>
</reference>
<evidence type="ECO:0000313" key="4">
    <source>
        <dbReference type="Proteomes" id="UP001054902"/>
    </source>
</evidence>
<dbReference type="AlphaFoldDB" id="A0AAD3H982"/>
<proteinExistence type="predicted"/>